<dbReference type="PROSITE" id="PS00211">
    <property type="entry name" value="ABC_TRANSPORTER_1"/>
    <property type="match status" value="1"/>
</dbReference>
<evidence type="ECO:0000256" key="4">
    <source>
        <dbReference type="ARBA" id="ARBA00022475"/>
    </source>
</evidence>
<keyword evidence="8" id="KW-0378">Hydrolase</keyword>
<evidence type="ECO:0000256" key="9">
    <source>
        <dbReference type="ARBA" id="ARBA00022840"/>
    </source>
</evidence>
<dbReference type="NCBIfam" id="TIGR01727">
    <property type="entry name" value="oligo_HPY"/>
    <property type="match status" value="1"/>
</dbReference>
<evidence type="ECO:0000256" key="7">
    <source>
        <dbReference type="ARBA" id="ARBA00022741"/>
    </source>
</evidence>
<dbReference type="Pfam" id="PF00005">
    <property type="entry name" value="ABC_tran"/>
    <property type="match status" value="1"/>
</dbReference>
<dbReference type="GO" id="GO:0005886">
    <property type="term" value="C:plasma membrane"/>
    <property type="evidence" value="ECO:0007669"/>
    <property type="project" value="UniProtKB-SubCell"/>
</dbReference>
<evidence type="ECO:0000256" key="5">
    <source>
        <dbReference type="ARBA" id="ARBA00022519"/>
    </source>
</evidence>
<dbReference type="EC" id="7.4.2.10" evidence="14"/>
<dbReference type="FunFam" id="3.40.50.300:FF:000016">
    <property type="entry name" value="Oligopeptide ABC transporter ATP-binding component"/>
    <property type="match status" value="1"/>
</dbReference>
<organism evidence="18 19">
    <name type="scientific">Tistlia consotensis USBA 355</name>
    <dbReference type="NCBI Taxonomy" id="560819"/>
    <lineage>
        <taxon>Bacteria</taxon>
        <taxon>Pseudomonadati</taxon>
        <taxon>Pseudomonadota</taxon>
        <taxon>Alphaproteobacteria</taxon>
        <taxon>Rhodospirillales</taxon>
        <taxon>Rhodovibrionaceae</taxon>
        <taxon>Tistlia</taxon>
    </lineage>
</organism>
<dbReference type="InterPro" id="IPR013563">
    <property type="entry name" value="Oligopep_ABC_C"/>
</dbReference>
<dbReference type="RefSeq" id="WP_085123631.1">
    <property type="nucleotide sequence ID" value="NZ_FWZX01000012.1"/>
</dbReference>
<keyword evidence="7" id="KW-0547">Nucleotide-binding</keyword>
<evidence type="ECO:0000256" key="2">
    <source>
        <dbReference type="ARBA" id="ARBA00011469"/>
    </source>
</evidence>
<dbReference type="Pfam" id="PF08352">
    <property type="entry name" value="oligo_HPY"/>
    <property type="match status" value="1"/>
</dbReference>
<comment type="function">
    <text evidence="12">Part of the ABC transporter complex GsiABCD involved in glutathione import. Responsible for energy coupling to the transport system.</text>
</comment>
<dbReference type="CDD" id="cd03257">
    <property type="entry name" value="ABC_NikE_OppD_transporters"/>
    <property type="match status" value="1"/>
</dbReference>
<comment type="similarity">
    <text evidence="13">Belongs to the ABC transporter superfamily. Glutathione importer (TC 3.A.1.5.11) family.</text>
</comment>
<sequence>MSTTASDPVLEIDRLSVRFPVKHGLFGLGRREVHAVEDFSLTIRRGETIGIVGESGCGKSTLARTIMGLNTPAAGSLRFRPQDRSLGPEGLDLAKASSADWKKVRRKVQIVFQDPFSSLSPKQKVGSIVAEPLIVQGPSFCRDPQARAVDLLERVGLSRRDFDRYPHEFSGGQRQRIMIARAIALDPEVLIADEAVSALDVSIRLQIITLLDELKEVLGLTLIFISHDLGVVRVVSDRIAIMYLGRLAEVGANREVFAAPRHPYTRMLLASTPIPDPDRRPAEAPAFGELPSPIDPPPGCVFHPRCGLADATCRQIVPPPVEVAPGHRARCHHTGAAV</sequence>
<reference evidence="18 19" key="1">
    <citation type="submission" date="2017-04" db="EMBL/GenBank/DDBJ databases">
        <authorList>
            <person name="Afonso C.L."/>
            <person name="Miller P.J."/>
            <person name="Scott M.A."/>
            <person name="Spackman E."/>
            <person name="Goraichik I."/>
            <person name="Dimitrov K.M."/>
            <person name="Suarez D.L."/>
            <person name="Swayne D.E."/>
        </authorList>
    </citation>
    <scope>NUCLEOTIDE SEQUENCE [LARGE SCALE GENOMIC DNA]</scope>
    <source>
        <strain evidence="18 19">USBA 355</strain>
    </source>
</reference>
<dbReference type="EMBL" id="FWZX01000012">
    <property type="protein sequence ID" value="SMF36517.1"/>
    <property type="molecule type" value="Genomic_DNA"/>
</dbReference>
<evidence type="ECO:0000256" key="15">
    <source>
        <dbReference type="ARBA" id="ARBA00041187"/>
    </source>
</evidence>
<accession>A0A1Y6BZL4</accession>
<dbReference type="STRING" id="560819.SAMN05428998_11298"/>
<keyword evidence="19" id="KW-1185">Reference proteome</keyword>
<comment type="catalytic activity">
    <reaction evidence="16">
        <text>glutathione(out) + ATP + H2O = glutathione(in) + ADP + phosphate + H(+)</text>
        <dbReference type="Rhea" id="RHEA:29791"/>
        <dbReference type="ChEBI" id="CHEBI:15377"/>
        <dbReference type="ChEBI" id="CHEBI:15378"/>
        <dbReference type="ChEBI" id="CHEBI:30616"/>
        <dbReference type="ChEBI" id="CHEBI:43474"/>
        <dbReference type="ChEBI" id="CHEBI:57925"/>
        <dbReference type="ChEBI" id="CHEBI:456216"/>
        <dbReference type="EC" id="7.4.2.10"/>
    </reaction>
</comment>
<dbReference type="GO" id="GO:0055085">
    <property type="term" value="P:transmembrane transport"/>
    <property type="evidence" value="ECO:0007669"/>
    <property type="project" value="UniProtKB-ARBA"/>
</dbReference>
<evidence type="ECO:0000256" key="14">
    <source>
        <dbReference type="ARBA" id="ARBA00039050"/>
    </source>
</evidence>
<dbReference type="GO" id="GO:0005524">
    <property type="term" value="F:ATP binding"/>
    <property type="evidence" value="ECO:0007669"/>
    <property type="project" value="UniProtKB-KW"/>
</dbReference>
<comment type="subcellular location">
    <subcellularLocation>
        <location evidence="1">Cell inner membrane</location>
        <topology evidence="1">Peripheral membrane protein</topology>
    </subcellularLocation>
</comment>
<evidence type="ECO:0000256" key="1">
    <source>
        <dbReference type="ARBA" id="ARBA00004417"/>
    </source>
</evidence>
<proteinExistence type="inferred from homology"/>
<evidence type="ECO:0000256" key="8">
    <source>
        <dbReference type="ARBA" id="ARBA00022801"/>
    </source>
</evidence>
<keyword evidence="4" id="KW-1003">Cell membrane</keyword>
<dbReference type="PANTHER" id="PTHR43776:SF15">
    <property type="entry name" value="GLUTATHIONE IMPORT ATP-BINDING PROTEIN GSIA"/>
    <property type="match status" value="1"/>
</dbReference>
<protein>
    <recommendedName>
        <fullName evidence="15">Glutathione import ATP-binding protein GsiA</fullName>
        <ecNumber evidence="14">7.4.2.10</ecNumber>
    </recommendedName>
</protein>
<dbReference type="PANTHER" id="PTHR43776">
    <property type="entry name" value="TRANSPORT ATP-BINDING PROTEIN"/>
    <property type="match status" value="1"/>
</dbReference>
<keyword evidence="10" id="KW-1278">Translocase</keyword>
<comment type="subunit">
    <text evidence="2">The complex is composed of two ATP-binding proteins (GsiA), two transmembrane proteins (GsiC and GsiD) and a solute-binding protein (GsiB).</text>
</comment>
<evidence type="ECO:0000256" key="10">
    <source>
        <dbReference type="ARBA" id="ARBA00022967"/>
    </source>
</evidence>
<dbReference type="Gene3D" id="3.40.50.300">
    <property type="entry name" value="P-loop containing nucleotide triphosphate hydrolases"/>
    <property type="match status" value="1"/>
</dbReference>
<dbReference type="SMART" id="SM00382">
    <property type="entry name" value="AAA"/>
    <property type="match status" value="1"/>
</dbReference>
<dbReference type="PROSITE" id="PS50893">
    <property type="entry name" value="ABC_TRANSPORTER_2"/>
    <property type="match status" value="1"/>
</dbReference>
<keyword evidence="9 18" id="KW-0067">ATP-binding</keyword>
<evidence type="ECO:0000313" key="18">
    <source>
        <dbReference type="EMBL" id="SMF36517.1"/>
    </source>
</evidence>
<dbReference type="GO" id="GO:0016887">
    <property type="term" value="F:ATP hydrolysis activity"/>
    <property type="evidence" value="ECO:0007669"/>
    <property type="project" value="InterPro"/>
</dbReference>
<keyword evidence="3" id="KW-0813">Transport</keyword>
<evidence type="ECO:0000256" key="3">
    <source>
        <dbReference type="ARBA" id="ARBA00022448"/>
    </source>
</evidence>
<evidence type="ECO:0000313" key="19">
    <source>
        <dbReference type="Proteomes" id="UP000192917"/>
    </source>
</evidence>
<dbReference type="InterPro" id="IPR027417">
    <property type="entry name" value="P-loop_NTPase"/>
</dbReference>
<keyword evidence="6" id="KW-0677">Repeat</keyword>
<keyword evidence="11" id="KW-0472">Membrane</keyword>
<evidence type="ECO:0000256" key="16">
    <source>
        <dbReference type="ARBA" id="ARBA00047640"/>
    </source>
</evidence>
<dbReference type="AlphaFoldDB" id="A0A1Y6BZL4"/>
<evidence type="ECO:0000256" key="12">
    <source>
        <dbReference type="ARBA" id="ARBA00037530"/>
    </source>
</evidence>
<evidence type="ECO:0000256" key="13">
    <source>
        <dbReference type="ARBA" id="ARBA00038416"/>
    </source>
</evidence>
<dbReference type="InterPro" id="IPR003593">
    <property type="entry name" value="AAA+_ATPase"/>
</dbReference>
<evidence type="ECO:0000256" key="6">
    <source>
        <dbReference type="ARBA" id="ARBA00022737"/>
    </source>
</evidence>
<dbReference type="InterPro" id="IPR017871">
    <property type="entry name" value="ABC_transporter-like_CS"/>
</dbReference>
<dbReference type="InterPro" id="IPR050319">
    <property type="entry name" value="ABC_transp_ATP-bind"/>
</dbReference>
<keyword evidence="5" id="KW-0997">Cell inner membrane</keyword>
<dbReference type="SUPFAM" id="SSF52540">
    <property type="entry name" value="P-loop containing nucleoside triphosphate hydrolases"/>
    <property type="match status" value="1"/>
</dbReference>
<dbReference type="GO" id="GO:0015833">
    <property type="term" value="P:peptide transport"/>
    <property type="evidence" value="ECO:0007669"/>
    <property type="project" value="InterPro"/>
</dbReference>
<feature type="domain" description="ABC transporter" evidence="17">
    <location>
        <begin position="10"/>
        <end position="269"/>
    </location>
</feature>
<name>A0A1Y6BZL4_9PROT</name>
<evidence type="ECO:0000259" key="17">
    <source>
        <dbReference type="PROSITE" id="PS50893"/>
    </source>
</evidence>
<gene>
    <name evidence="18" type="ORF">SAMN05428998_11298</name>
</gene>
<dbReference type="InterPro" id="IPR003439">
    <property type="entry name" value="ABC_transporter-like_ATP-bd"/>
</dbReference>
<dbReference type="Proteomes" id="UP000192917">
    <property type="component" value="Unassembled WGS sequence"/>
</dbReference>
<evidence type="ECO:0000256" key="11">
    <source>
        <dbReference type="ARBA" id="ARBA00023136"/>
    </source>
</evidence>